<dbReference type="GO" id="GO:0005886">
    <property type="term" value="C:plasma membrane"/>
    <property type="evidence" value="ECO:0007669"/>
    <property type="project" value="UniProtKB-SubCell"/>
</dbReference>
<keyword evidence="9" id="KW-1185">Reference proteome</keyword>
<keyword evidence="3" id="KW-1003">Cell membrane</keyword>
<keyword evidence="6 7" id="KW-0472">Membrane</keyword>
<dbReference type="InterPro" id="IPR007341">
    <property type="entry name" value="Transgly_assoc"/>
</dbReference>
<sequence>MNVTSLVVGLLLAFLLIGAFAGVVAGRLMPRGGPGLSGRMAIGILGAFIGGFLFGLVPADLEVGLVGAPITAAIGAALLLFAVAKIKKH</sequence>
<dbReference type="Pfam" id="PF04226">
    <property type="entry name" value="Transgly_assoc"/>
    <property type="match status" value="1"/>
</dbReference>
<dbReference type="RefSeq" id="WP_093029549.1">
    <property type="nucleotide sequence ID" value="NZ_FNNZ01000005.1"/>
</dbReference>
<evidence type="ECO:0000256" key="2">
    <source>
        <dbReference type="ARBA" id="ARBA00011006"/>
    </source>
</evidence>
<name>A0A1H2UAA8_THIRO</name>
<comment type="subcellular location">
    <subcellularLocation>
        <location evidence="1">Cell membrane</location>
        <topology evidence="1">Multi-pass membrane protein</topology>
    </subcellularLocation>
</comment>
<feature type="transmembrane region" description="Helical" evidence="7">
    <location>
        <begin position="40"/>
        <end position="57"/>
    </location>
</feature>
<dbReference type="EMBL" id="FNNZ01000005">
    <property type="protein sequence ID" value="SDW52838.1"/>
    <property type="molecule type" value="Genomic_DNA"/>
</dbReference>
<reference evidence="9" key="1">
    <citation type="submission" date="2016-10" db="EMBL/GenBank/DDBJ databases">
        <authorList>
            <person name="Varghese N."/>
            <person name="Submissions S."/>
        </authorList>
    </citation>
    <scope>NUCLEOTIDE SEQUENCE [LARGE SCALE GENOMIC DNA]</scope>
    <source>
        <strain evidence="9">DSM 217</strain>
    </source>
</reference>
<accession>A0A1H2UAA8</accession>
<evidence type="ECO:0000256" key="4">
    <source>
        <dbReference type="ARBA" id="ARBA00022692"/>
    </source>
</evidence>
<feature type="transmembrane region" description="Helical" evidence="7">
    <location>
        <begin position="63"/>
        <end position="84"/>
    </location>
</feature>
<evidence type="ECO:0000256" key="1">
    <source>
        <dbReference type="ARBA" id="ARBA00004651"/>
    </source>
</evidence>
<protein>
    <submittedName>
        <fullName evidence="8">Uncharacterized membrane protein YeaQ/YmgE, transglycosylase-associated protein family</fullName>
    </submittedName>
</protein>
<keyword evidence="4 7" id="KW-0812">Transmembrane</keyword>
<comment type="similarity">
    <text evidence="2">Belongs to the UPF0410 family.</text>
</comment>
<dbReference type="OrthoDB" id="9902079at2"/>
<keyword evidence="5 7" id="KW-1133">Transmembrane helix</keyword>
<evidence type="ECO:0000313" key="9">
    <source>
        <dbReference type="Proteomes" id="UP000198816"/>
    </source>
</evidence>
<evidence type="ECO:0000313" key="8">
    <source>
        <dbReference type="EMBL" id="SDW52838.1"/>
    </source>
</evidence>
<organism evidence="8 9">
    <name type="scientific">Thiocapsa roseopersicina</name>
    <dbReference type="NCBI Taxonomy" id="1058"/>
    <lineage>
        <taxon>Bacteria</taxon>
        <taxon>Pseudomonadati</taxon>
        <taxon>Pseudomonadota</taxon>
        <taxon>Gammaproteobacteria</taxon>
        <taxon>Chromatiales</taxon>
        <taxon>Chromatiaceae</taxon>
        <taxon>Thiocapsa</taxon>
    </lineage>
</organism>
<feature type="transmembrane region" description="Helical" evidence="7">
    <location>
        <begin position="6"/>
        <end position="28"/>
    </location>
</feature>
<dbReference type="AlphaFoldDB" id="A0A1H2UAA8"/>
<evidence type="ECO:0000256" key="7">
    <source>
        <dbReference type="SAM" id="Phobius"/>
    </source>
</evidence>
<dbReference type="Proteomes" id="UP000198816">
    <property type="component" value="Unassembled WGS sequence"/>
</dbReference>
<evidence type="ECO:0000256" key="6">
    <source>
        <dbReference type="ARBA" id="ARBA00023136"/>
    </source>
</evidence>
<gene>
    <name evidence="8" type="ORF">SAMN05421783_10526</name>
</gene>
<evidence type="ECO:0000256" key="5">
    <source>
        <dbReference type="ARBA" id="ARBA00022989"/>
    </source>
</evidence>
<evidence type="ECO:0000256" key="3">
    <source>
        <dbReference type="ARBA" id="ARBA00022475"/>
    </source>
</evidence>
<dbReference type="STRING" id="1058.SAMN05421783_10526"/>
<proteinExistence type="inferred from homology"/>